<evidence type="ECO:0000256" key="3">
    <source>
        <dbReference type="ARBA" id="ARBA00023125"/>
    </source>
</evidence>
<name>A0ABP6PZ53_9ACTN</name>
<evidence type="ECO:0000256" key="1">
    <source>
        <dbReference type="ARBA" id="ARBA00022491"/>
    </source>
</evidence>
<dbReference type="EMBL" id="BAAAUV010000002">
    <property type="protein sequence ID" value="GAA3197218.1"/>
    <property type="molecule type" value="Genomic_DNA"/>
</dbReference>
<gene>
    <name evidence="7" type="ORF">GCM10010468_08250</name>
</gene>
<dbReference type="InterPro" id="IPR009057">
    <property type="entry name" value="Homeodomain-like_sf"/>
</dbReference>
<dbReference type="Pfam" id="PF00440">
    <property type="entry name" value="TetR_N"/>
    <property type="match status" value="1"/>
</dbReference>
<dbReference type="SUPFAM" id="SSF48498">
    <property type="entry name" value="Tetracyclin repressor-like, C-terminal domain"/>
    <property type="match status" value="1"/>
</dbReference>
<dbReference type="InterPro" id="IPR036271">
    <property type="entry name" value="Tet_transcr_reg_TetR-rel_C_sf"/>
</dbReference>
<sequence>MGPVADIRERRGYAVGDARRARILAAATGEFAAHGYRAASLSRIAERAGLSQAGLLHHFRTKETLLIAVLELRDAQHAARFVRPDGSTLAGREMLEELCSLIDRNAETPDLVRLLAVMTAEAVAPGHPAHGWALNRYRQLRQYTIEALTTGVANGEFDPGLDAEAQTDRLIALIDGLQLQWLLDPSRMDLAGVFRGYVADLLAVRG</sequence>
<feature type="domain" description="HTH tetR-type" evidence="6">
    <location>
        <begin position="17"/>
        <end position="77"/>
    </location>
</feature>
<keyword evidence="4" id="KW-0804">Transcription</keyword>
<evidence type="ECO:0000313" key="8">
    <source>
        <dbReference type="Proteomes" id="UP001501237"/>
    </source>
</evidence>
<evidence type="ECO:0000256" key="5">
    <source>
        <dbReference type="PROSITE-ProRule" id="PRU00335"/>
    </source>
</evidence>
<dbReference type="PROSITE" id="PS50977">
    <property type="entry name" value="HTH_TETR_2"/>
    <property type="match status" value="1"/>
</dbReference>
<dbReference type="SUPFAM" id="SSF46689">
    <property type="entry name" value="Homeodomain-like"/>
    <property type="match status" value="1"/>
</dbReference>
<dbReference type="PANTHER" id="PTHR30055">
    <property type="entry name" value="HTH-TYPE TRANSCRIPTIONAL REGULATOR RUTR"/>
    <property type="match status" value="1"/>
</dbReference>
<dbReference type="InterPro" id="IPR001647">
    <property type="entry name" value="HTH_TetR"/>
</dbReference>
<dbReference type="Proteomes" id="UP001501237">
    <property type="component" value="Unassembled WGS sequence"/>
</dbReference>
<evidence type="ECO:0000256" key="4">
    <source>
        <dbReference type="ARBA" id="ARBA00023163"/>
    </source>
</evidence>
<reference evidence="8" key="1">
    <citation type="journal article" date="2019" name="Int. J. Syst. Evol. Microbiol.">
        <title>The Global Catalogue of Microorganisms (GCM) 10K type strain sequencing project: providing services to taxonomists for standard genome sequencing and annotation.</title>
        <authorList>
            <consortium name="The Broad Institute Genomics Platform"/>
            <consortium name="The Broad Institute Genome Sequencing Center for Infectious Disease"/>
            <person name="Wu L."/>
            <person name="Ma J."/>
        </authorList>
    </citation>
    <scope>NUCLEOTIDE SEQUENCE [LARGE SCALE GENOMIC DNA]</scope>
    <source>
        <strain evidence="8">JCM 9377</strain>
    </source>
</reference>
<protein>
    <submittedName>
        <fullName evidence="7">TetR/AcrR family transcriptional regulator</fullName>
    </submittedName>
</protein>
<dbReference type="Pfam" id="PF13977">
    <property type="entry name" value="TetR_C_6"/>
    <property type="match status" value="1"/>
</dbReference>
<dbReference type="PRINTS" id="PR00455">
    <property type="entry name" value="HTHTETR"/>
</dbReference>
<comment type="caution">
    <text evidence="7">The sequence shown here is derived from an EMBL/GenBank/DDBJ whole genome shotgun (WGS) entry which is preliminary data.</text>
</comment>
<keyword evidence="3 5" id="KW-0238">DNA-binding</keyword>
<evidence type="ECO:0000256" key="2">
    <source>
        <dbReference type="ARBA" id="ARBA00023015"/>
    </source>
</evidence>
<accession>A0ABP6PZ53</accession>
<evidence type="ECO:0000313" key="7">
    <source>
        <dbReference type="EMBL" id="GAA3197218.1"/>
    </source>
</evidence>
<proteinExistence type="predicted"/>
<dbReference type="Gene3D" id="1.10.357.10">
    <property type="entry name" value="Tetracycline Repressor, domain 2"/>
    <property type="match status" value="1"/>
</dbReference>
<dbReference type="PANTHER" id="PTHR30055:SF234">
    <property type="entry name" value="HTH-TYPE TRANSCRIPTIONAL REGULATOR BETI"/>
    <property type="match status" value="1"/>
</dbReference>
<organism evidence="7 8">
    <name type="scientific">Actinocorallia longicatena</name>
    <dbReference type="NCBI Taxonomy" id="111803"/>
    <lineage>
        <taxon>Bacteria</taxon>
        <taxon>Bacillati</taxon>
        <taxon>Actinomycetota</taxon>
        <taxon>Actinomycetes</taxon>
        <taxon>Streptosporangiales</taxon>
        <taxon>Thermomonosporaceae</taxon>
        <taxon>Actinocorallia</taxon>
    </lineage>
</organism>
<dbReference type="InterPro" id="IPR050109">
    <property type="entry name" value="HTH-type_TetR-like_transc_reg"/>
</dbReference>
<keyword evidence="2" id="KW-0805">Transcription regulation</keyword>
<evidence type="ECO:0000259" key="6">
    <source>
        <dbReference type="PROSITE" id="PS50977"/>
    </source>
</evidence>
<keyword evidence="8" id="KW-1185">Reference proteome</keyword>
<keyword evidence="1" id="KW-0678">Repressor</keyword>
<dbReference type="InterPro" id="IPR039538">
    <property type="entry name" value="BetI_C"/>
</dbReference>
<feature type="DNA-binding region" description="H-T-H motif" evidence="5">
    <location>
        <begin position="40"/>
        <end position="59"/>
    </location>
</feature>